<evidence type="ECO:0000313" key="3">
    <source>
        <dbReference type="Proteomes" id="UP000280668"/>
    </source>
</evidence>
<dbReference type="Pfam" id="PF02733">
    <property type="entry name" value="Dak1"/>
    <property type="match status" value="1"/>
</dbReference>
<dbReference type="OrthoDB" id="9806345at2"/>
<dbReference type="GO" id="GO:0004371">
    <property type="term" value="F:glycerone kinase activity"/>
    <property type="evidence" value="ECO:0007669"/>
    <property type="project" value="InterPro"/>
</dbReference>
<dbReference type="InterPro" id="IPR050861">
    <property type="entry name" value="Dihydroxyacetone_Kinase"/>
</dbReference>
<keyword evidence="2" id="KW-0808">Transferase</keyword>
<dbReference type="AlphaFoldDB" id="A0A3N2BFB7"/>
<protein>
    <submittedName>
        <fullName evidence="2">Dihydroxyacetone kinase DhaK subunit</fullName>
    </submittedName>
</protein>
<evidence type="ECO:0000313" key="2">
    <source>
        <dbReference type="EMBL" id="ROR73959.1"/>
    </source>
</evidence>
<keyword evidence="2" id="KW-0418">Kinase</keyword>
<dbReference type="Gene3D" id="3.40.50.10440">
    <property type="entry name" value="Dihydroxyacetone kinase, domain 1"/>
    <property type="match status" value="1"/>
</dbReference>
<dbReference type="GO" id="GO:0005829">
    <property type="term" value="C:cytosol"/>
    <property type="evidence" value="ECO:0007669"/>
    <property type="project" value="TreeGrafter"/>
</dbReference>
<dbReference type="SUPFAM" id="SSF82549">
    <property type="entry name" value="DAK1/DegV-like"/>
    <property type="match status" value="1"/>
</dbReference>
<feature type="domain" description="DhaK" evidence="1">
    <location>
        <begin position="7"/>
        <end position="329"/>
    </location>
</feature>
<comment type="caution">
    <text evidence="2">The sequence shown here is derived from an EMBL/GenBank/DDBJ whole genome shotgun (WGS) entry which is preliminary data.</text>
</comment>
<sequence length="334" mass="34903">MKKLINDPRRVVADSARGFGLAHSGLVRVNEDPLYIVRAAGVTPGKVGLVSGGGSGHEPLHAGFVGPGMLDAAVPGAMFSSPPPMPILEATRAVDGGAGVVHLIKNYTGDVLNFEAAAELAEAEGIDTRSVLIADDVALEHAAGMTGRRGVAGALLVEKIAGAAAEAGEGLDTVARIARYVAGQVRSMGVALRAPTVPHAGRPSFDLGEDEVEIGIGIHGEPGRERVRLGTAAEITQRLIVPVISDLNLRNGEEALLLVNGMGGTPLSELYVLYAEARDLLDRRGIRVIRSLVGNFVTSLEMQGASISVLRMSETLTRLWDAPVDTVSLRSPLR</sequence>
<dbReference type="PROSITE" id="PS51481">
    <property type="entry name" value="DHAK"/>
    <property type="match status" value="1"/>
</dbReference>
<dbReference type="Gene3D" id="3.30.1180.20">
    <property type="entry name" value="Dihydroxyacetone kinase, domain 2"/>
    <property type="match status" value="1"/>
</dbReference>
<dbReference type="PANTHER" id="PTHR28629:SF4">
    <property type="entry name" value="TRIOKINASE_FMN CYCLASE"/>
    <property type="match status" value="1"/>
</dbReference>
<accession>A0A3N2BFB7</accession>
<reference evidence="2 3" key="1">
    <citation type="submission" date="2018-11" db="EMBL/GenBank/DDBJ databases">
        <title>Sequencing the genomes of 1000 actinobacteria strains.</title>
        <authorList>
            <person name="Klenk H.-P."/>
        </authorList>
    </citation>
    <scope>NUCLEOTIDE SEQUENCE [LARGE SCALE GENOMIC DNA]</scope>
    <source>
        <strain evidence="2 3">DSM 11294</strain>
    </source>
</reference>
<dbReference type="EMBL" id="RKHK01000001">
    <property type="protein sequence ID" value="ROR73959.1"/>
    <property type="molecule type" value="Genomic_DNA"/>
</dbReference>
<dbReference type="Proteomes" id="UP000280668">
    <property type="component" value="Unassembled WGS sequence"/>
</dbReference>
<evidence type="ECO:0000259" key="1">
    <source>
        <dbReference type="PROSITE" id="PS51481"/>
    </source>
</evidence>
<dbReference type="PANTHER" id="PTHR28629">
    <property type="entry name" value="TRIOKINASE/FMN CYCLASE"/>
    <property type="match status" value="1"/>
</dbReference>
<dbReference type="RefSeq" id="WP_123304311.1">
    <property type="nucleotide sequence ID" value="NZ_RKHK01000001.1"/>
</dbReference>
<dbReference type="FunFam" id="3.40.50.10440:FF:000001">
    <property type="entry name" value="Dihydroxyacetone kinase, DhaK subunit"/>
    <property type="match status" value="1"/>
</dbReference>
<proteinExistence type="predicted"/>
<dbReference type="InterPro" id="IPR012736">
    <property type="entry name" value="DhaK_1"/>
</dbReference>
<keyword evidence="3" id="KW-1185">Reference proteome</keyword>
<gene>
    <name evidence="2" type="ORF">EDD31_2354</name>
</gene>
<dbReference type="GO" id="GO:0019563">
    <property type="term" value="P:glycerol catabolic process"/>
    <property type="evidence" value="ECO:0007669"/>
    <property type="project" value="TreeGrafter"/>
</dbReference>
<name>A0A3N2BFB7_9MICO</name>
<dbReference type="InterPro" id="IPR004006">
    <property type="entry name" value="DhaK_dom"/>
</dbReference>
<organism evidence="2 3">
    <name type="scientific">Bogoriella caseilytica</name>
    <dbReference type="NCBI Taxonomy" id="56055"/>
    <lineage>
        <taxon>Bacteria</taxon>
        <taxon>Bacillati</taxon>
        <taxon>Actinomycetota</taxon>
        <taxon>Actinomycetes</taxon>
        <taxon>Micrococcales</taxon>
        <taxon>Bogoriellaceae</taxon>
        <taxon>Bogoriella</taxon>
    </lineage>
</organism>
<dbReference type="NCBIfam" id="TIGR02363">
    <property type="entry name" value="dhaK1"/>
    <property type="match status" value="1"/>
</dbReference>